<name>A0ABR8Q2B4_9CLOT</name>
<proteinExistence type="predicted"/>
<organism evidence="1 2">
    <name type="scientific">Clostridium gallinarum</name>
    <dbReference type="NCBI Taxonomy" id="2762246"/>
    <lineage>
        <taxon>Bacteria</taxon>
        <taxon>Bacillati</taxon>
        <taxon>Bacillota</taxon>
        <taxon>Clostridia</taxon>
        <taxon>Eubacteriales</taxon>
        <taxon>Clostridiaceae</taxon>
        <taxon>Clostridium</taxon>
    </lineage>
</organism>
<evidence type="ECO:0000313" key="1">
    <source>
        <dbReference type="EMBL" id="MBD7914571.1"/>
    </source>
</evidence>
<keyword evidence="2" id="KW-1185">Reference proteome</keyword>
<reference evidence="1 2" key="1">
    <citation type="submission" date="2020-08" db="EMBL/GenBank/DDBJ databases">
        <title>A Genomic Blueprint of the Chicken Gut Microbiome.</title>
        <authorList>
            <person name="Gilroy R."/>
            <person name="Ravi A."/>
            <person name="Getino M."/>
            <person name="Pursley I."/>
            <person name="Horton D.L."/>
            <person name="Alikhan N.-F."/>
            <person name="Baker D."/>
            <person name="Gharbi K."/>
            <person name="Hall N."/>
            <person name="Watson M."/>
            <person name="Adriaenssens E.M."/>
            <person name="Foster-Nyarko E."/>
            <person name="Jarju S."/>
            <person name="Secka A."/>
            <person name="Antonio M."/>
            <person name="Oren A."/>
            <person name="Chaudhuri R."/>
            <person name="La Ragione R.M."/>
            <person name="Hildebrand F."/>
            <person name="Pallen M.J."/>
        </authorList>
    </citation>
    <scope>NUCLEOTIDE SEQUENCE [LARGE SCALE GENOMIC DNA]</scope>
    <source>
        <strain evidence="1 2">Sa3CUN1</strain>
    </source>
</reference>
<comment type="caution">
    <text evidence="1">The sequence shown here is derived from an EMBL/GenBank/DDBJ whole genome shotgun (WGS) entry which is preliminary data.</text>
</comment>
<accession>A0ABR8Q2B4</accession>
<dbReference type="EMBL" id="JACSQZ010000012">
    <property type="protein sequence ID" value="MBD7914571.1"/>
    <property type="molecule type" value="Genomic_DNA"/>
</dbReference>
<dbReference type="Proteomes" id="UP000640335">
    <property type="component" value="Unassembled WGS sequence"/>
</dbReference>
<dbReference type="RefSeq" id="WP_191749301.1">
    <property type="nucleotide sequence ID" value="NZ_JACSQZ010000012.1"/>
</dbReference>
<evidence type="ECO:0000313" key="2">
    <source>
        <dbReference type="Proteomes" id="UP000640335"/>
    </source>
</evidence>
<gene>
    <name evidence="1" type="ORF">H9660_05385</name>
</gene>
<sequence length="356" mass="41381">MNLYDFYEEASRLNENIKVFENEIFSLQEIISSDISFVEDISKFVLNNNITGSDTPAYNASREVKIKIKSYHKLLRRELRNIDFTDRIFEISNLHRNYKLINVDKFTQSYLIMCKQINLFLRNIDENLLADLYSETISAISEAISEYENMKFNIESIFKISTTLNVVNNDKSLKIRLLKEDNSLDKLIENMTTINNIYNIVNSIVGDGKEKLEFRRVESGTFLADLIGNVDTLVVMLPLLTFTYKIYSEQFSPKAKLEIEAKKLENKDKKIELISKEIKARGEYIRLIKEVIPDNKIDFSNQDIQNKLLNLEVNLKKLYADNPCIDINNKEYGVSSLKDNVIPIKFLDTVDSDKED</sequence>
<protein>
    <submittedName>
        <fullName evidence="1">Uncharacterized protein</fullName>
    </submittedName>
</protein>